<dbReference type="Pfam" id="PF01323">
    <property type="entry name" value="DSBA"/>
    <property type="match status" value="1"/>
</dbReference>
<dbReference type="GO" id="GO:0016853">
    <property type="term" value="F:isomerase activity"/>
    <property type="evidence" value="ECO:0007669"/>
    <property type="project" value="UniProtKB-KW"/>
</dbReference>
<accession>A0A1M6N839</accession>
<dbReference type="STRING" id="1470563.SAMN05444000_11576"/>
<evidence type="ECO:0000256" key="5">
    <source>
        <dbReference type="SAM" id="SignalP"/>
    </source>
</evidence>
<dbReference type="InterPro" id="IPR041205">
    <property type="entry name" value="ScsC_N"/>
</dbReference>
<protein>
    <submittedName>
        <fullName evidence="8">Protein-disulfide isomerase</fullName>
    </submittedName>
</protein>
<reference evidence="9" key="1">
    <citation type="submission" date="2016-11" db="EMBL/GenBank/DDBJ databases">
        <authorList>
            <person name="Varghese N."/>
            <person name="Submissions S."/>
        </authorList>
    </citation>
    <scope>NUCLEOTIDE SEQUENCE [LARGE SCALE GENOMIC DNA]</scope>
    <source>
        <strain evidence="9">DSM 100564</strain>
    </source>
</reference>
<organism evidence="8 9">
    <name type="scientific">Shimia gijangensis</name>
    <dbReference type="NCBI Taxonomy" id="1470563"/>
    <lineage>
        <taxon>Bacteria</taxon>
        <taxon>Pseudomonadati</taxon>
        <taxon>Pseudomonadota</taxon>
        <taxon>Alphaproteobacteria</taxon>
        <taxon>Rhodobacterales</taxon>
        <taxon>Roseobacteraceae</taxon>
    </lineage>
</organism>
<keyword evidence="3" id="KW-1015">Disulfide bond</keyword>
<dbReference type="PANTHER" id="PTHR13887:SF14">
    <property type="entry name" value="DISULFIDE BOND FORMATION PROTEIN D"/>
    <property type="match status" value="1"/>
</dbReference>
<dbReference type="RefSeq" id="WP_073253783.1">
    <property type="nucleotide sequence ID" value="NZ_FQZQ01000015.1"/>
</dbReference>
<evidence type="ECO:0000256" key="3">
    <source>
        <dbReference type="ARBA" id="ARBA00023157"/>
    </source>
</evidence>
<feature type="signal peptide" evidence="5">
    <location>
        <begin position="1"/>
        <end position="20"/>
    </location>
</feature>
<dbReference type="InterPro" id="IPR036249">
    <property type="entry name" value="Thioredoxin-like_sf"/>
</dbReference>
<keyword evidence="8" id="KW-0413">Isomerase</keyword>
<gene>
    <name evidence="8" type="ORF">SAMN05444000_11576</name>
</gene>
<dbReference type="AlphaFoldDB" id="A0A1M6N839"/>
<dbReference type="Gene3D" id="3.40.30.10">
    <property type="entry name" value="Glutaredoxin"/>
    <property type="match status" value="1"/>
</dbReference>
<evidence type="ECO:0000259" key="7">
    <source>
        <dbReference type="Pfam" id="PF18312"/>
    </source>
</evidence>
<dbReference type="EMBL" id="FQZQ01000015">
    <property type="protein sequence ID" value="SHJ91910.1"/>
    <property type="molecule type" value="Genomic_DNA"/>
</dbReference>
<keyword evidence="2" id="KW-0560">Oxidoreductase</keyword>
<evidence type="ECO:0000256" key="4">
    <source>
        <dbReference type="ARBA" id="ARBA00023284"/>
    </source>
</evidence>
<dbReference type="SUPFAM" id="SSF52833">
    <property type="entry name" value="Thioredoxin-like"/>
    <property type="match status" value="1"/>
</dbReference>
<feature type="chain" id="PRO_5013110614" evidence="5">
    <location>
        <begin position="21"/>
        <end position="248"/>
    </location>
</feature>
<dbReference type="GO" id="GO:0016491">
    <property type="term" value="F:oxidoreductase activity"/>
    <property type="evidence" value="ECO:0007669"/>
    <property type="project" value="UniProtKB-KW"/>
</dbReference>
<evidence type="ECO:0000256" key="2">
    <source>
        <dbReference type="ARBA" id="ARBA00023002"/>
    </source>
</evidence>
<dbReference type="OrthoDB" id="9780147at2"/>
<keyword evidence="9" id="KW-1185">Reference proteome</keyword>
<dbReference type="Pfam" id="PF18312">
    <property type="entry name" value="ScsC_N"/>
    <property type="match status" value="1"/>
</dbReference>
<feature type="domain" description="Copper resistance protein ScsC N-terminal" evidence="7">
    <location>
        <begin position="30"/>
        <end position="63"/>
    </location>
</feature>
<keyword evidence="4" id="KW-0676">Redox-active center</keyword>
<dbReference type="CDD" id="cd03023">
    <property type="entry name" value="DsbA_Com1_like"/>
    <property type="match status" value="1"/>
</dbReference>
<evidence type="ECO:0000313" key="9">
    <source>
        <dbReference type="Proteomes" id="UP000183982"/>
    </source>
</evidence>
<dbReference type="PANTHER" id="PTHR13887">
    <property type="entry name" value="GLUTATHIONE S-TRANSFERASE KAPPA"/>
    <property type="match status" value="1"/>
</dbReference>
<keyword evidence="1 5" id="KW-0732">Signal</keyword>
<dbReference type="Proteomes" id="UP000183982">
    <property type="component" value="Unassembled WGS sequence"/>
</dbReference>
<sequence length="248" mass="27094">MIRTLTKAAAMSLIAWPALALDLDAMSDAERQAFRAEVRAYLMENPEVIMEAVEVLRQRDAAAEAANDMDLVQAYASEIFDDGYSWVGGNPDGDITLVEFLDYRCGYCKKAHGEVKELVESDGNIRLIYKELPILGEDSVLASRFAVAVKQVEGNDAYADTHDALMAMKGEVTPTALSRLAEALGYDSEAIMDQMDTDDVAEEIAKTRALAARLSISGTPTFVMKDELLRGYAPLDVMRALVAGKRDG</sequence>
<feature type="domain" description="DSBA-like thioredoxin" evidence="6">
    <location>
        <begin position="96"/>
        <end position="240"/>
    </location>
</feature>
<evidence type="ECO:0000313" key="8">
    <source>
        <dbReference type="EMBL" id="SHJ91910.1"/>
    </source>
</evidence>
<name>A0A1M6N839_9RHOB</name>
<dbReference type="InterPro" id="IPR001853">
    <property type="entry name" value="DSBA-like_thioredoxin_dom"/>
</dbReference>
<evidence type="ECO:0000256" key="1">
    <source>
        <dbReference type="ARBA" id="ARBA00022729"/>
    </source>
</evidence>
<evidence type="ECO:0000259" key="6">
    <source>
        <dbReference type="Pfam" id="PF01323"/>
    </source>
</evidence>
<proteinExistence type="predicted"/>